<feature type="compositionally biased region" description="Basic and acidic residues" evidence="1">
    <location>
        <begin position="59"/>
        <end position="76"/>
    </location>
</feature>
<reference evidence="2" key="1">
    <citation type="journal article" date="2022" name="Int. J. Mol. Sci.">
        <title>Draft Genome of Tanacetum Coccineum: Genomic Comparison of Closely Related Tanacetum-Family Plants.</title>
        <authorList>
            <person name="Yamashiro T."/>
            <person name="Shiraishi A."/>
            <person name="Nakayama K."/>
            <person name="Satake H."/>
        </authorList>
    </citation>
    <scope>NUCLEOTIDE SEQUENCE</scope>
</reference>
<evidence type="ECO:0000313" key="2">
    <source>
        <dbReference type="EMBL" id="GJU06706.1"/>
    </source>
</evidence>
<evidence type="ECO:0000313" key="3">
    <source>
        <dbReference type="Proteomes" id="UP001151760"/>
    </source>
</evidence>
<name>A0ABQ5J325_9ASTR</name>
<accession>A0ABQ5J325</accession>
<evidence type="ECO:0000256" key="1">
    <source>
        <dbReference type="SAM" id="MobiDB-lite"/>
    </source>
</evidence>
<protein>
    <submittedName>
        <fullName evidence="2">Uncharacterized protein</fullName>
    </submittedName>
</protein>
<dbReference type="EMBL" id="BQNB010021467">
    <property type="protein sequence ID" value="GJU06706.1"/>
    <property type="molecule type" value="Genomic_DNA"/>
</dbReference>
<organism evidence="2 3">
    <name type="scientific">Tanacetum coccineum</name>
    <dbReference type="NCBI Taxonomy" id="301880"/>
    <lineage>
        <taxon>Eukaryota</taxon>
        <taxon>Viridiplantae</taxon>
        <taxon>Streptophyta</taxon>
        <taxon>Embryophyta</taxon>
        <taxon>Tracheophyta</taxon>
        <taxon>Spermatophyta</taxon>
        <taxon>Magnoliopsida</taxon>
        <taxon>eudicotyledons</taxon>
        <taxon>Gunneridae</taxon>
        <taxon>Pentapetalae</taxon>
        <taxon>asterids</taxon>
        <taxon>campanulids</taxon>
        <taxon>Asterales</taxon>
        <taxon>Asteraceae</taxon>
        <taxon>Asteroideae</taxon>
        <taxon>Anthemideae</taxon>
        <taxon>Anthemidinae</taxon>
        <taxon>Tanacetum</taxon>
    </lineage>
</organism>
<comment type="caution">
    <text evidence="2">The sequence shown here is derived from an EMBL/GenBank/DDBJ whole genome shotgun (WGS) entry which is preliminary data.</text>
</comment>
<proteinExistence type="predicted"/>
<keyword evidence="3" id="KW-1185">Reference proteome</keyword>
<dbReference type="Proteomes" id="UP001151760">
    <property type="component" value="Unassembled WGS sequence"/>
</dbReference>
<reference evidence="2" key="2">
    <citation type="submission" date="2022-01" db="EMBL/GenBank/DDBJ databases">
        <authorList>
            <person name="Yamashiro T."/>
            <person name="Shiraishi A."/>
            <person name="Satake H."/>
            <person name="Nakayama K."/>
        </authorList>
    </citation>
    <scope>NUCLEOTIDE SEQUENCE</scope>
</reference>
<feature type="region of interest" description="Disordered" evidence="1">
    <location>
        <begin position="54"/>
        <end position="76"/>
    </location>
</feature>
<sequence length="156" mass="17641">MDKMTIEGYIEASHNHRLGKRVVQSDLTKKKLAKVEKVLDMDVLEDANETLNQSNVFENPKDHTIGSLTRTKDKSELQQNISNRSDLILSKLREKRQKTPMSNNQSLQKSMVVQWLCFTPSQTSKFTAPSTYTAVEAPKGEFGVFLGGQITVLQQQ</sequence>
<gene>
    <name evidence="2" type="ORF">Tco_1123136</name>
</gene>